<keyword evidence="2" id="KW-1185">Reference proteome</keyword>
<gene>
    <name evidence="1" type="ORF">RIF29_20267</name>
</gene>
<sequence>MDFSHSNLFIWNLNVFMLWKDRYADWVDGQLTFGDCIISNTFSLILIFVADESNVYCSFINWSLLFFNECVVRIGSRNRATFQGK</sequence>
<protein>
    <submittedName>
        <fullName evidence="1">Uncharacterized protein</fullName>
    </submittedName>
</protein>
<evidence type="ECO:0000313" key="1">
    <source>
        <dbReference type="EMBL" id="KAK7267589.1"/>
    </source>
</evidence>
<evidence type="ECO:0000313" key="2">
    <source>
        <dbReference type="Proteomes" id="UP001372338"/>
    </source>
</evidence>
<accession>A0AAN9F2L6</accession>
<dbReference type="EMBL" id="JAYWIO010000004">
    <property type="protein sequence ID" value="KAK7267589.1"/>
    <property type="molecule type" value="Genomic_DNA"/>
</dbReference>
<dbReference type="AlphaFoldDB" id="A0AAN9F2L6"/>
<comment type="caution">
    <text evidence="1">The sequence shown here is derived from an EMBL/GenBank/DDBJ whole genome shotgun (WGS) entry which is preliminary data.</text>
</comment>
<proteinExistence type="predicted"/>
<reference evidence="1 2" key="1">
    <citation type="submission" date="2024-01" db="EMBL/GenBank/DDBJ databases">
        <title>The genomes of 5 underutilized Papilionoideae crops provide insights into root nodulation and disease resistanc.</title>
        <authorList>
            <person name="Yuan L."/>
        </authorList>
    </citation>
    <scope>NUCLEOTIDE SEQUENCE [LARGE SCALE GENOMIC DNA]</scope>
    <source>
        <strain evidence="1">ZHUSHIDOU_FW_LH</strain>
        <tissue evidence="1">Leaf</tissue>
    </source>
</reference>
<organism evidence="1 2">
    <name type="scientific">Crotalaria pallida</name>
    <name type="common">Smooth rattlebox</name>
    <name type="synonym">Crotalaria striata</name>
    <dbReference type="NCBI Taxonomy" id="3830"/>
    <lineage>
        <taxon>Eukaryota</taxon>
        <taxon>Viridiplantae</taxon>
        <taxon>Streptophyta</taxon>
        <taxon>Embryophyta</taxon>
        <taxon>Tracheophyta</taxon>
        <taxon>Spermatophyta</taxon>
        <taxon>Magnoliopsida</taxon>
        <taxon>eudicotyledons</taxon>
        <taxon>Gunneridae</taxon>
        <taxon>Pentapetalae</taxon>
        <taxon>rosids</taxon>
        <taxon>fabids</taxon>
        <taxon>Fabales</taxon>
        <taxon>Fabaceae</taxon>
        <taxon>Papilionoideae</taxon>
        <taxon>50 kb inversion clade</taxon>
        <taxon>genistoids sensu lato</taxon>
        <taxon>core genistoids</taxon>
        <taxon>Crotalarieae</taxon>
        <taxon>Crotalaria</taxon>
    </lineage>
</organism>
<name>A0AAN9F2L6_CROPI</name>
<dbReference type="Proteomes" id="UP001372338">
    <property type="component" value="Unassembled WGS sequence"/>
</dbReference>